<proteinExistence type="predicted"/>
<dbReference type="Proteomes" id="UP000268857">
    <property type="component" value="Unassembled WGS sequence"/>
</dbReference>
<reference evidence="1 2" key="1">
    <citation type="journal article" date="2019" name="Genome Biol. Evol.">
        <title>Day and night: Metabolic profiles and evolutionary relationships of six axenic non-marine cyanobacteria.</title>
        <authorList>
            <person name="Will S.E."/>
            <person name="Henke P."/>
            <person name="Boedeker C."/>
            <person name="Huang S."/>
            <person name="Brinkmann H."/>
            <person name="Rohde M."/>
            <person name="Jarek M."/>
            <person name="Friedl T."/>
            <person name="Seufert S."/>
            <person name="Schumacher M."/>
            <person name="Overmann J."/>
            <person name="Neumann-Schaal M."/>
            <person name="Petersen J."/>
        </authorList>
    </citation>
    <scope>NUCLEOTIDE SEQUENCE [LARGE SCALE GENOMIC DNA]</scope>
    <source>
        <strain evidence="1 2">PCC 6912</strain>
    </source>
</reference>
<dbReference type="RefSeq" id="WP_016872770.1">
    <property type="nucleotide sequence ID" value="NZ_AJLN01000081.1"/>
</dbReference>
<keyword evidence="2" id="KW-1185">Reference proteome</keyword>
<evidence type="ECO:0000313" key="2">
    <source>
        <dbReference type="Proteomes" id="UP000268857"/>
    </source>
</evidence>
<dbReference type="EMBL" id="RSCJ01000001">
    <property type="protein sequence ID" value="RUR86983.1"/>
    <property type="molecule type" value="Genomic_DNA"/>
</dbReference>
<organism evidence="1 2">
    <name type="scientific">Chlorogloeopsis fritschii PCC 6912</name>
    <dbReference type="NCBI Taxonomy" id="211165"/>
    <lineage>
        <taxon>Bacteria</taxon>
        <taxon>Bacillati</taxon>
        <taxon>Cyanobacteriota</taxon>
        <taxon>Cyanophyceae</taxon>
        <taxon>Nostocales</taxon>
        <taxon>Chlorogloeopsidaceae</taxon>
        <taxon>Chlorogloeopsis</taxon>
    </lineage>
</organism>
<protein>
    <submittedName>
        <fullName evidence="1">Uncharacterized protein</fullName>
    </submittedName>
</protein>
<evidence type="ECO:0000313" key="1">
    <source>
        <dbReference type="EMBL" id="RUR86983.1"/>
    </source>
</evidence>
<sequence>MSYLTTLNNFKKVMALSTFFSIVTCLAPESVLATPYLNYTFVTNEGKSNLTFVLNTSVKDSHSSSERGFYPRAIIKAQHICVEEVNDLCSGTSKFKPGNIKATRISESDITRQGNESLDSSWVGGTKYHVSLQEISTATKLQFIVYSKYKDEIGDLPSGGFNGLVSIAVNDESFTFPTEGLIVNAVPESTPEDNISNLLGIGAIGSVLFLKRRNASKKHQ</sequence>
<gene>
    <name evidence="1" type="ORF">PCC6912_04260</name>
</gene>
<comment type="caution">
    <text evidence="1">The sequence shown here is derived from an EMBL/GenBank/DDBJ whole genome shotgun (WGS) entry which is preliminary data.</text>
</comment>
<dbReference type="OrthoDB" id="517021at2"/>
<accession>A0A433NRZ7</accession>
<name>A0A433NRZ7_CHLFR</name>
<dbReference type="AlphaFoldDB" id="A0A433NRZ7"/>